<evidence type="ECO:0000256" key="9">
    <source>
        <dbReference type="SAM" id="Phobius"/>
    </source>
</evidence>
<dbReference type="Proteomes" id="UP000289886">
    <property type="component" value="Unassembled WGS sequence"/>
</dbReference>
<keyword evidence="12" id="KW-1185">Reference proteome</keyword>
<organism evidence="11 12">
    <name type="scientific">Acipenser ruthenus</name>
    <name type="common">Sterlet sturgeon</name>
    <dbReference type="NCBI Taxonomy" id="7906"/>
    <lineage>
        <taxon>Eukaryota</taxon>
        <taxon>Metazoa</taxon>
        <taxon>Chordata</taxon>
        <taxon>Craniata</taxon>
        <taxon>Vertebrata</taxon>
        <taxon>Euteleostomi</taxon>
        <taxon>Actinopterygii</taxon>
        <taxon>Chondrostei</taxon>
        <taxon>Acipenseriformes</taxon>
        <taxon>Acipenseridae</taxon>
        <taxon>Acipenser</taxon>
    </lineage>
</organism>
<feature type="transmembrane region" description="Helical" evidence="9">
    <location>
        <begin position="217"/>
        <end position="239"/>
    </location>
</feature>
<dbReference type="InterPro" id="IPR000372">
    <property type="entry name" value="LRRNT"/>
</dbReference>
<evidence type="ECO:0000259" key="10">
    <source>
        <dbReference type="SMART" id="SM00013"/>
    </source>
</evidence>
<evidence type="ECO:0000256" key="5">
    <source>
        <dbReference type="ARBA" id="ARBA00022737"/>
    </source>
</evidence>
<gene>
    <name evidence="11" type="ORF">EOD39_6588</name>
</gene>
<dbReference type="AlphaFoldDB" id="A0A444U9L5"/>
<dbReference type="PANTHER" id="PTHR24369">
    <property type="entry name" value="ANTIGEN BSP, PUTATIVE-RELATED"/>
    <property type="match status" value="1"/>
</dbReference>
<dbReference type="InterPro" id="IPR001611">
    <property type="entry name" value="Leu-rich_rpt"/>
</dbReference>
<evidence type="ECO:0000313" key="11">
    <source>
        <dbReference type="EMBL" id="RXM31864.1"/>
    </source>
</evidence>
<dbReference type="SMART" id="SM00013">
    <property type="entry name" value="LRRNT"/>
    <property type="match status" value="1"/>
</dbReference>
<keyword evidence="7 9" id="KW-0472">Membrane</keyword>
<keyword evidence="2" id="KW-0433">Leucine-rich repeat</keyword>
<evidence type="ECO:0000256" key="1">
    <source>
        <dbReference type="ARBA" id="ARBA00004167"/>
    </source>
</evidence>
<dbReference type="SMART" id="SM00369">
    <property type="entry name" value="LRR_TYP"/>
    <property type="match status" value="3"/>
</dbReference>
<keyword evidence="5" id="KW-0677">Repeat</keyword>
<dbReference type="Pfam" id="PF13855">
    <property type="entry name" value="LRR_8"/>
    <property type="match status" value="1"/>
</dbReference>
<evidence type="ECO:0000256" key="7">
    <source>
        <dbReference type="ARBA" id="ARBA00023136"/>
    </source>
</evidence>
<evidence type="ECO:0000256" key="6">
    <source>
        <dbReference type="ARBA" id="ARBA00022989"/>
    </source>
</evidence>
<evidence type="ECO:0000256" key="3">
    <source>
        <dbReference type="ARBA" id="ARBA00022692"/>
    </source>
</evidence>
<dbReference type="SUPFAM" id="SSF52058">
    <property type="entry name" value="L domain-like"/>
    <property type="match status" value="1"/>
</dbReference>
<sequence length="272" mass="30057">MLLLPPPLLPVWLLRHSVALCLILLHSSVLMTFCFHHASTSCSKGCYCSEAPGGAGGGRTVRCSHARLGEVPRDLPNDTQRLYLDFNHIVSVPANAFEGLPLLAELDLSHNAIVKLENGAFRGLEERLKLLDLSANRLMSLNREAVGSLRSHTNLSHNPWHCDCELQHVVPSLELEPASLAGMVCETAVPEEHAGMPFLLLAHDVDLCKVARRTTDVAMLVTMFGWFAMVIAYLVHYVWQNQDDTRRHLAYLKSLPGLQHKSEESSAVSTVV</sequence>
<dbReference type="OrthoDB" id="1416801at2759"/>
<dbReference type="PROSITE" id="PS51450">
    <property type="entry name" value="LRR"/>
    <property type="match status" value="1"/>
</dbReference>
<keyword evidence="3 9" id="KW-0812">Transmembrane</keyword>
<evidence type="ECO:0000256" key="2">
    <source>
        <dbReference type="ARBA" id="ARBA00022614"/>
    </source>
</evidence>
<dbReference type="Gene3D" id="3.80.10.10">
    <property type="entry name" value="Ribonuclease Inhibitor"/>
    <property type="match status" value="1"/>
</dbReference>
<evidence type="ECO:0000313" key="12">
    <source>
        <dbReference type="Proteomes" id="UP000289886"/>
    </source>
</evidence>
<dbReference type="InterPro" id="IPR003591">
    <property type="entry name" value="Leu-rich_rpt_typical-subtyp"/>
</dbReference>
<dbReference type="EMBL" id="SCEB01214995">
    <property type="protein sequence ID" value="RXM31864.1"/>
    <property type="molecule type" value="Genomic_DNA"/>
</dbReference>
<evidence type="ECO:0000256" key="4">
    <source>
        <dbReference type="ARBA" id="ARBA00022729"/>
    </source>
</evidence>
<evidence type="ECO:0000256" key="8">
    <source>
        <dbReference type="ARBA" id="ARBA00049658"/>
    </source>
</evidence>
<accession>A0A444U9L5</accession>
<name>A0A444U9L5_ACIRT</name>
<dbReference type="FunFam" id="3.80.10.10:FF:000069">
    <property type="entry name" value="leucine-rich repeat-containing protein 3B"/>
    <property type="match status" value="1"/>
</dbReference>
<dbReference type="InterPro" id="IPR050541">
    <property type="entry name" value="LRR_TM_domain-containing"/>
</dbReference>
<dbReference type="GO" id="GO:0005886">
    <property type="term" value="C:plasma membrane"/>
    <property type="evidence" value="ECO:0007669"/>
    <property type="project" value="TreeGrafter"/>
</dbReference>
<comment type="caution">
    <text evidence="11">The sequence shown here is derived from an EMBL/GenBank/DDBJ whole genome shotgun (WGS) entry which is preliminary data.</text>
</comment>
<keyword evidence="4" id="KW-0732">Signal</keyword>
<proteinExistence type="inferred from homology"/>
<reference evidence="11 12" key="1">
    <citation type="submission" date="2019-01" db="EMBL/GenBank/DDBJ databases">
        <title>Draft Genome and Complete Hox-Cluster Characterization of the Sterlet Sturgeon (Acipenser ruthenus).</title>
        <authorList>
            <person name="Wei Q."/>
        </authorList>
    </citation>
    <scope>NUCLEOTIDE SEQUENCE [LARGE SCALE GENOMIC DNA]</scope>
    <source>
        <strain evidence="11">WHYD16114868_AA</strain>
        <tissue evidence="11">Blood</tissue>
    </source>
</reference>
<dbReference type="PANTHER" id="PTHR24369:SF217">
    <property type="entry name" value="LEUCINE-RICH REPEAT-CONTAINING PROTEIN 3B-LIKE"/>
    <property type="match status" value="1"/>
</dbReference>
<feature type="domain" description="LRRNT" evidence="10">
    <location>
        <begin position="41"/>
        <end position="81"/>
    </location>
</feature>
<comment type="subcellular location">
    <subcellularLocation>
        <location evidence="1">Membrane</location>
        <topology evidence="1">Single-pass membrane protein</topology>
    </subcellularLocation>
</comment>
<protein>
    <submittedName>
        <fullName evidence="11">Leucine-rich repeat-containing protein 3B</fullName>
    </submittedName>
</protein>
<dbReference type="InterPro" id="IPR032675">
    <property type="entry name" value="LRR_dom_sf"/>
</dbReference>
<comment type="similarity">
    <text evidence="8">Belongs to the LRRC3 family.</text>
</comment>
<keyword evidence="6 9" id="KW-1133">Transmembrane helix</keyword>